<dbReference type="InterPro" id="IPR029068">
    <property type="entry name" value="Glyas_Bleomycin-R_OHBP_Dase"/>
</dbReference>
<name>A0ABS1FWD1_9FLAO</name>
<dbReference type="InterPro" id="IPR037523">
    <property type="entry name" value="VOC_core"/>
</dbReference>
<dbReference type="RefSeq" id="WP_200246475.1">
    <property type="nucleotide sequence ID" value="NZ_JAENHK010000010.1"/>
</dbReference>
<feature type="domain" description="VOC" evidence="1">
    <location>
        <begin position="4"/>
        <end position="131"/>
    </location>
</feature>
<dbReference type="PROSITE" id="PS51819">
    <property type="entry name" value="VOC"/>
    <property type="match status" value="1"/>
</dbReference>
<sequence>MKPKMIWSNLAVANLERTHKFYTDLGFKPNGPHTSDQLVSFFFGDNDFVIHFFLKNILESNLKPLEFCDTQKVHEIVFTLSAESKDQADDWAKEVEKAGGTIVSPPQSFGDNYYGFVFSDPDGHSYNVFHM</sequence>
<proteinExistence type="predicted"/>
<dbReference type="Proteomes" id="UP000628669">
    <property type="component" value="Unassembled WGS sequence"/>
</dbReference>
<dbReference type="PANTHER" id="PTHR36503">
    <property type="entry name" value="BLR2520 PROTEIN"/>
    <property type="match status" value="1"/>
</dbReference>
<dbReference type="PANTHER" id="PTHR36503:SF2">
    <property type="entry name" value="BLR2408 PROTEIN"/>
    <property type="match status" value="1"/>
</dbReference>
<dbReference type="SUPFAM" id="SSF54593">
    <property type="entry name" value="Glyoxalase/Bleomycin resistance protein/Dihydroxybiphenyl dioxygenase"/>
    <property type="match status" value="1"/>
</dbReference>
<dbReference type="Gene3D" id="3.10.180.10">
    <property type="entry name" value="2,3-Dihydroxybiphenyl 1,2-Dioxygenase, domain 1"/>
    <property type="match status" value="1"/>
</dbReference>
<reference evidence="3" key="1">
    <citation type="submission" date="2021-01" db="EMBL/GenBank/DDBJ databases">
        <title>Genome public.</title>
        <authorList>
            <person name="Liu C."/>
            <person name="Sun Q."/>
        </authorList>
    </citation>
    <scope>NUCLEOTIDE SEQUENCE [LARGE SCALE GENOMIC DNA]</scope>
    <source>
        <strain evidence="3">YIM B02567</strain>
    </source>
</reference>
<dbReference type="EMBL" id="JAENHK010000010">
    <property type="protein sequence ID" value="MBK1896755.1"/>
    <property type="molecule type" value="Genomic_DNA"/>
</dbReference>
<dbReference type="InterPro" id="IPR004360">
    <property type="entry name" value="Glyas_Fos-R_dOase_dom"/>
</dbReference>
<organism evidence="2 3">
    <name type="scientific">Chryseobacterium paridis</name>
    <dbReference type="NCBI Taxonomy" id="2800328"/>
    <lineage>
        <taxon>Bacteria</taxon>
        <taxon>Pseudomonadati</taxon>
        <taxon>Bacteroidota</taxon>
        <taxon>Flavobacteriia</taxon>
        <taxon>Flavobacteriales</taxon>
        <taxon>Weeksellaceae</taxon>
        <taxon>Chryseobacterium group</taxon>
        <taxon>Chryseobacterium</taxon>
    </lineage>
</organism>
<gene>
    <name evidence="2" type="ORF">JHL15_13390</name>
</gene>
<dbReference type="Pfam" id="PF00903">
    <property type="entry name" value="Glyoxalase"/>
    <property type="match status" value="1"/>
</dbReference>
<comment type="caution">
    <text evidence="2">The sequence shown here is derived from an EMBL/GenBank/DDBJ whole genome shotgun (WGS) entry which is preliminary data.</text>
</comment>
<evidence type="ECO:0000313" key="3">
    <source>
        <dbReference type="Proteomes" id="UP000628669"/>
    </source>
</evidence>
<keyword evidence="3" id="KW-1185">Reference proteome</keyword>
<evidence type="ECO:0000313" key="2">
    <source>
        <dbReference type="EMBL" id="MBK1896755.1"/>
    </source>
</evidence>
<protein>
    <submittedName>
        <fullName evidence="2">VOC family protein</fullName>
    </submittedName>
</protein>
<evidence type="ECO:0000259" key="1">
    <source>
        <dbReference type="PROSITE" id="PS51819"/>
    </source>
</evidence>
<accession>A0ABS1FWD1</accession>